<dbReference type="OrthoDB" id="10419903at2759"/>
<gene>
    <name evidence="1" type="ORF">BLA29_001241</name>
</gene>
<organism evidence="1 2">
    <name type="scientific">Euroglyphus maynei</name>
    <name type="common">Mayne's house dust mite</name>
    <dbReference type="NCBI Taxonomy" id="6958"/>
    <lineage>
        <taxon>Eukaryota</taxon>
        <taxon>Metazoa</taxon>
        <taxon>Ecdysozoa</taxon>
        <taxon>Arthropoda</taxon>
        <taxon>Chelicerata</taxon>
        <taxon>Arachnida</taxon>
        <taxon>Acari</taxon>
        <taxon>Acariformes</taxon>
        <taxon>Sarcoptiformes</taxon>
        <taxon>Astigmata</taxon>
        <taxon>Psoroptidia</taxon>
        <taxon>Analgoidea</taxon>
        <taxon>Pyroglyphidae</taxon>
        <taxon>Pyroglyphinae</taxon>
        <taxon>Euroglyphus</taxon>
    </lineage>
</organism>
<comment type="caution">
    <text evidence="1">The sequence shown here is derived from an EMBL/GenBank/DDBJ whole genome shotgun (WGS) entry which is preliminary data.</text>
</comment>
<accession>A0A1Y3BBR9</accession>
<evidence type="ECO:0000313" key="2">
    <source>
        <dbReference type="Proteomes" id="UP000194236"/>
    </source>
</evidence>
<name>A0A1Y3BBR9_EURMA</name>
<reference evidence="1 2" key="1">
    <citation type="submission" date="2017-03" db="EMBL/GenBank/DDBJ databases">
        <title>Genome Survey of Euroglyphus maynei.</title>
        <authorList>
            <person name="Arlian L.G."/>
            <person name="Morgan M.S."/>
            <person name="Rider S.D."/>
        </authorList>
    </citation>
    <scope>NUCLEOTIDE SEQUENCE [LARGE SCALE GENOMIC DNA]</scope>
    <source>
        <strain evidence="1">Arlian Lab</strain>
        <tissue evidence="1">Whole body</tissue>
    </source>
</reference>
<evidence type="ECO:0000313" key="1">
    <source>
        <dbReference type="EMBL" id="OTF77358.1"/>
    </source>
</evidence>
<dbReference type="AlphaFoldDB" id="A0A1Y3BBR9"/>
<proteinExistence type="predicted"/>
<feature type="non-terminal residue" evidence="1">
    <location>
        <position position="445"/>
    </location>
</feature>
<dbReference type="Proteomes" id="UP000194236">
    <property type="component" value="Unassembled WGS sequence"/>
</dbReference>
<dbReference type="EMBL" id="MUJZ01032974">
    <property type="protein sequence ID" value="OTF77358.1"/>
    <property type="molecule type" value="Genomic_DNA"/>
</dbReference>
<keyword evidence="2" id="KW-1185">Reference proteome</keyword>
<sequence>MLLKNHRESLVAKLSHSIVSLYFQDEQPDVDDNLPNRDRGDGSECLMSDDNKDAISFYDGDDEKNAQHFHRELFMLSIFNGHYISWIRDPNYHHDYVERVAILLNRFQDIYPVHLQDQQLSRWLDDCVENRMLLSRWLLFHSIVNCFRLERELQLTIDFHCDVGSLKRLLIYADYDCPDPMMMNRVEHLGNYLCQLDFGLENSTCQLRIPALANHSDREMFINLVLQDNDRQLFTMRISETLISGYSGWSQRFTFEEHIDQHNHPLIIEFTMSANWSLWPESIDEKFLDNSLVLSIGDFLSSAFLLINGQYVWKFFRPFFLHRFVGSLQRECDVHGIARRTVSTLLLVIDEPEDQVLLFNNVYRPLFVGGANFSISTLDLVSFVAVFAKFAHHDDQLEYLKLFEEFILANAVRMVVDDEHRIVNRLLSLLSHHSGQYETQQLEEM</sequence>
<protein>
    <submittedName>
        <fullName evidence="1">Uncharacterized protein</fullName>
    </submittedName>
</protein>